<evidence type="ECO:0000256" key="7">
    <source>
        <dbReference type="RuleBase" id="RU363032"/>
    </source>
</evidence>
<keyword evidence="2 7" id="KW-0813">Transport</keyword>
<evidence type="ECO:0000256" key="4">
    <source>
        <dbReference type="ARBA" id="ARBA00022692"/>
    </source>
</evidence>
<feature type="transmembrane region" description="Helical" evidence="7">
    <location>
        <begin position="240"/>
        <end position="264"/>
    </location>
</feature>
<dbReference type="GO" id="GO:0005886">
    <property type="term" value="C:plasma membrane"/>
    <property type="evidence" value="ECO:0007669"/>
    <property type="project" value="UniProtKB-SubCell"/>
</dbReference>
<dbReference type="PANTHER" id="PTHR43163:SF6">
    <property type="entry name" value="DIPEPTIDE TRANSPORT SYSTEM PERMEASE PROTEIN DPPB-RELATED"/>
    <property type="match status" value="1"/>
</dbReference>
<comment type="subcellular location">
    <subcellularLocation>
        <location evidence="1 7">Cell membrane</location>
        <topology evidence="1 7">Multi-pass membrane protein</topology>
    </subcellularLocation>
</comment>
<feature type="transmembrane region" description="Helical" evidence="7">
    <location>
        <begin position="101"/>
        <end position="121"/>
    </location>
</feature>
<protein>
    <submittedName>
        <fullName evidence="9">Putative ABC transporter permease</fullName>
    </submittedName>
</protein>
<evidence type="ECO:0000256" key="5">
    <source>
        <dbReference type="ARBA" id="ARBA00022989"/>
    </source>
</evidence>
<feature type="transmembrane region" description="Helical" evidence="7">
    <location>
        <begin position="284"/>
        <end position="303"/>
    </location>
</feature>
<dbReference type="PROSITE" id="PS50928">
    <property type="entry name" value="ABC_TM1"/>
    <property type="match status" value="1"/>
</dbReference>
<sequence>MDHIRWLLGRVVTAALTMFGVSVLIFAAVRAMPGSYTELVLGPLATQAEKASAAARFGLDRPVVEQYWHWLSNAATGDFGTSLVTRAPVAAEFGDRLPVTVTLTALALALTVLIGVPLGVYTGTRDSGGRGGVLGRLVSAFGMSLPEFALGSLVVFLFTRYRLGLTVGNHVPWSQDPLGSIGSLFLPACVLAVFCVAATARTTRDAVLGVLVEPHIAAAVARGEPKGFIVRHHVLRNASVPVLTLVATLSAYLLGGAVIVERLFNVPGLGSYVVDGLDRRDYAVIQAGVLLAAVVFIAANLLVDLVSGLIDPRISVLAKGAGS</sequence>
<keyword evidence="5 7" id="KW-1133">Transmembrane helix</keyword>
<keyword evidence="4 7" id="KW-0812">Transmembrane</keyword>
<dbReference type="InterPro" id="IPR000515">
    <property type="entry name" value="MetI-like"/>
</dbReference>
<evidence type="ECO:0000256" key="6">
    <source>
        <dbReference type="ARBA" id="ARBA00023136"/>
    </source>
</evidence>
<reference evidence="9" key="1">
    <citation type="journal article" date="2016" name="Nat. Commun.">
        <title>Discovery of cahuitamycins as biofilm inhibitors derived from a convergent biosynthetic pathway.</title>
        <authorList>
            <person name="Park S.R."/>
            <person name="Tripathi A."/>
            <person name="Wu J."/>
            <person name="Schultz P.J."/>
            <person name="Yim I."/>
            <person name="McQuade T.J."/>
            <person name="Yu F."/>
            <person name="Arevang C.J."/>
            <person name="Mensah A.Y."/>
            <person name="Tamayo-Castillo G."/>
            <person name="Xi C."/>
            <person name="Sherman D.H."/>
        </authorList>
    </citation>
    <scope>NUCLEOTIDE SEQUENCE</scope>
    <source>
        <strain evidence="9">12620-H2</strain>
    </source>
</reference>
<evidence type="ECO:0000313" key="9">
    <source>
        <dbReference type="EMBL" id="AMK48240.1"/>
    </source>
</evidence>
<organism evidence="9">
    <name type="scientific">Streptomyces gandocaensis</name>
    <dbReference type="NCBI Taxonomy" id="1649596"/>
    <lineage>
        <taxon>Bacteria</taxon>
        <taxon>Bacillati</taxon>
        <taxon>Actinomycetota</taxon>
        <taxon>Actinomycetes</taxon>
        <taxon>Kitasatosporales</taxon>
        <taxon>Streptomycetaceae</taxon>
        <taxon>Streptomyces</taxon>
    </lineage>
</organism>
<dbReference type="SUPFAM" id="SSF161098">
    <property type="entry name" value="MetI-like"/>
    <property type="match status" value="1"/>
</dbReference>
<feature type="transmembrane region" description="Helical" evidence="7">
    <location>
        <begin position="133"/>
        <end position="158"/>
    </location>
</feature>
<dbReference type="PANTHER" id="PTHR43163">
    <property type="entry name" value="DIPEPTIDE TRANSPORT SYSTEM PERMEASE PROTEIN DPPB-RELATED"/>
    <property type="match status" value="1"/>
</dbReference>
<dbReference type="InterPro" id="IPR035906">
    <property type="entry name" value="MetI-like_sf"/>
</dbReference>
<accession>A0A140DJY9</accession>
<dbReference type="GO" id="GO:0071916">
    <property type="term" value="F:dipeptide transmembrane transporter activity"/>
    <property type="evidence" value="ECO:0007669"/>
    <property type="project" value="TreeGrafter"/>
</dbReference>
<dbReference type="EMBL" id="KU363800">
    <property type="protein sequence ID" value="AMK48240.1"/>
    <property type="molecule type" value="Genomic_DNA"/>
</dbReference>
<dbReference type="AlphaFoldDB" id="A0A140DJY9"/>
<gene>
    <name evidence="9" type="primary">cahT7</name>
</gene>
<name>A0A140DJY9_9ACTN</name>
<dbReference type="CDD" id="cd06261">
    <property type="entry name" value="TM_PBP2"/>
    <property type="match status" value="1"/>
</dbReference>
<comment type="similarity">
    <text evidence="7">Belongs to the binding-protein-dependent transport system permease family.</text>
</comment>
<proteinExistence type="inferred from homology"/>
<dbReference type="Pfam" id="PF00528">
    <property type="entry name" value="BPD_transp_1"/>
    <property type="match status" value="1"/>
</dbReference>
<keyword evidence="3" id="KW-1003">Cell membrane</keyword>
<feature type="transmembrane region" description="Helical" evidence="7">
    <location>
        <begin position="178"/>
        <end position="200"/>
    </location>
</feature>
<feature type="domain" description="ABC transmembrane type-1" evidence="8">
    <location>
        <begin position="97"/>
        <end position="303"/>
    </location>
</feature>
<dbReference type="Pfam" id="PF19300">
    <property type="entry name" value="BPD_transp_1_N"/>
    <property type="match status" value="1"/>
</dbReference>
<evidence type="ECO:0000256" key="1">
    <source>
        <dbReference type="ARBA" id="ARBA00004651"/>
    </source>
</evidence>
<dbReference type="Gene3D" id="1.10.3720.10">
    <property type="entry name" value="MetI-like"/>
    <property type="match status" value="1"/>
</dbReference>
<evidence type="ECO:0000259" key="8">
    <source>
        <dbReference type="PROSITE" id="PS50928"/>
    </source>
</evidence>
<feature type="transmembrane region" description="Helical" evidence="7">
    <location>
        <begin position="7"/>
        <end position="29"/>
    </location>
</feature>
<evidence type="ECO:0000256" key="3">
    <source>
        <dbReference type="ARBA" id="ARBA00022475"/>
    </source>
</evidence>
<keyword evidence="6 7" id="KW-0472">Membrane</keyword>
<evidence type="ECO:0000256" key="2">
    <source>
        <dbReference type="ARBA" id="ARBA00022448"/>
    </source>
</evidence>
<dbReference type="InterPro" id="IPR045621">
    <property type="entry name" value="BPD_transp_1_N"/>
</dbReference>